<dbReference type="InterPro" id="IPR013751">
    <property type="entry name" value="ACP_syn_III_N"/>
</dbReference>
<dbReference type="Pfam" id="PF08545">
    <property type="entry name" value="ACP_syn_III"/>
    <property type="match status" value="1"/>
</dbReference>
<keyword evidence="7" id="KW-1185">Reference proteome</keyword>
<proteinExistence type="predicted"/>
<dbReference type="RefSeq" id="WP_345058146.1">
    <property type="nucleotide sequence ID" value="NZ_BAAAVM010000119.1"/>
</dbReference>
<evidence type="ECO:0000313" key="6">
    <source>
        <dbReference type="EMBL" id="GAA2774879.1"/>
    </source>
</evidence>
<evidence type="ECO:0000259" key="4">
    <source>
        <dbReference type="Pfam" id="PF08541"/>
    </source>
</evidence>
<dbReference type="SUPFAM" id="SSF53901">
    <property type="entry name" value="Thiolase-like"/>
    <property type="match status" value="1"/>
</dbReference>
<dbReference type="InterPro" id="IPR016039">
    <property type="entry name" value="Thiolase-like"/>
</dbReference>
<accession>A0ABN3V2R5</accession>
<comment type="caution">
    <text evidence="6">The sequence shown here is derived from an EMBL/GenBank/DDBJ whole genome shotgun (WGS) entry which is preliminary data.</text>
</comment>
<protein>
    <submittedName>
        <fullName evidence="6">Ketoacyl-ACP synthase III family protein</fullName>
    </submittedName>
</protein>
<name>A0ABN3V2R5_9ACTN</name>
<evidence type="ECO:0000313" key="7">
    <source>
        <dbReference type="Proteomes" id="UP001500893"/>
    </source>
</evidence>
<dbReference type="EMBL" id="BAAAVM010000119">
    <property type="protein sequence ID" value="GAA2774879.1"/>
    <property type="molecule type" value="Genomic_DNA"/>
</dbReference>
<dbReference type="PANTHER" id="PTHR34069:SF2">
    <property type="entry name" value="BETA-KETOACYL-[ACYL-CARRIER-PROTEIN] SYNTHASE III"/>
    <property type="match status" value="1"/>
</dbReference>
<keyword evidence="3" id="KW-0012">Acyltransferase</keyword>
<evidence type="ECO:0000256" key="2">
    <source>
        <dbReference type="ARBA" id="ARBA00022679"/>
    </source>
</evidence>
<organism evidence="6 7">
    <name type="scientific">Streptomyces rameus</name>
    <dbReference type="NCBI Taxonomy" id="68261"/>
    <lineage>
        <taxon>Bacteria</taxon>
        <taxon>Bacillati</taxon>
        <taxon>Actinomycetota</taxon>
        <taxon>Actinomycetes</taxon>
        <taxon>Kitasatosporales</taxon>
        <taxon>Streptomycetaceae</taxon>
        <taxon>Streptomyces</taxon>
    </lineage>
</organism>
<dbReference type="Pfam" id="PF08541">
    <property type="entry name" value="ACP_syn_III_C"/>
    <property type="match status" value="1"/>
</dbReference>
<reference evidence="6 7" key="1">
    <citation type="journal article" date="2019" name="Int. J. Syst. Evol. Microbiol.">
        <title>The Global Catalogue of Microorganisms (GCM) 10K type strain sequencing project: providing services to taxonomists for standard genome sequencing and annotation.</title>
        <authorList>
            <consortium name="The Broad Institute Genomics Platform"/>
            <consortium name="The Broad Institute Genome Sequencing Center for Infectious Disease"/>
            <person name="Wu L."/>
            <person name="Ma J."/>
        </authorList>
    </citation>
    <scope>NUCLEOTIDE SEQUENCE [LARGE SCALE GENOMIC DNA]</scope>
    <source>
        <strain evidence="6 7">JCM 11574</strain>
    </source>
</reference>
<evidence type="ECO:0000259" key="5">
    <source>
        <dbReference type="Pfam" id="PF08545"/>
    </source>
</evidence>
<gene>
    <name evidence="6" type="ORF">GCM10010521_61630</name>
</gene>
<dbReference type="CDD" id="cd00827">
    <property type="entry name" value="init_cond_enzymes"/>
    <property type="match status" value="1"/>
</dbReference>
<keyword evidence="1" id="KW-0963">Cytoplasm</keyword>
<dbReference type="Proteomes" id="UP001500893">
    <property type="component" value="Unassembled WGS sequence"/>
</dbReference>
<feature type="domain" description="Beta-ketoacyl-[acyl-carrier-protein] synthase III N-terminal" evidence="5">
    <location>
        <begin position="107"/>
        <end position="177"/>
    </location>
</feature>
<sequence>MWWKDIYVSASAAWLGRREDVWDAVAEGRYDAAEAARDEYHAVRVADDVHPPDMAVAAARLAVERSAVPTGDFALVAHASVGFQGRDHWVPASYIQARTVAGSATALDIRQASNGGLAALDLAASWLAARSESRAALVTTADRYGLPEFDRYRSDNGLPRGDGAAAMVLSRGERAGTTAVARLLSTVLSGDSTHEGAYRGTRPWGEPRAGRTVPVDLRARTREYLATGATGDAVVAALTAGQQRALKQALDEAEVKADEVARYVFPNGRWWNSDLDADRTTWEWGRQVGHMGAGDQAAAFTHLVETRAVRAGDRVVLSGAGVGMNFGCAVLEMLQIPDWETPGNAAGTWVEESL</sequence>
<evidence type="ECO:0000256" key="1">
    <source>
        <dbReference type="ARBA" id="ARBA00022490"/>
    </source>
</evidence>
<keyword evidence="2" id="KW-0808">Transferase</keyword>
<feature type="domain" description="Beta-ketoacyl-[acyl-carrier-protein] synthase III C-terminal" evidence="4">
    <location>
        <begin position="274"/>
        <end position="332"/>
    </location>
</feature>
<dbReference type="InterPro" id="IPR013747">
    <property type="entry name" value="ACP_syn_III_C"/>
</dbReference>
<dbReference type="Gene3D" id="3.40.47.10">
    <property type="match status" value="2"/>
</dbReference>
<evidence type="ECO:0000256" key="3">
    <source>
        <dbReference type="ARBA" id="ARBA00023315"/>
    </source>
</evidence>
<dbReference type="PANTHER" id="PTHR34069">
    <property type="entry name" value="3-OXOACYL-[ACYL-CARRIER-PROTEIN] SYNTHASE 3"/>
    <property type="match status" value="1"/>
</dbReference>